<dbReference type="InterPro" id="IPR012334">
    <property type="entry name" value="Pectin_lyas_fold"/>
</dbReference>
<evidence type="ECO:0000256" key="3">
    <source>
        <dbReference type="ARBA" id="ARBA00022786"/>
    </source>
</evidence>
<dbReference type="InterPro" id="IPR039448">
    <property type="entry name" value="Beta_helix"/>
</dbReference>
<keyword evidence="4" id="KW-0472">Membrane</keyword>
<evidence type="ECO:0000256" key="2">
    <source>
        <dbReference type="ARBA" id="ARBA00022737"/>
    </source>
</evidence>
<comment type="pathway">
    <text evidence="1">Protein modification; protein ubiquitination.</text>
</comment>
<protein>
    <submittedName>
        <fullName evidence="6">Right-handed parallel beta-helix repeat-containing protein</fullName>
    </submittedName>
</protein>
<feature type="transmembrane region" description="Helical" evidence="4">
    <location>
        <begin position="12"/>
        <end position="34"/>
    </location>
</feature>
<accession>A0ABV3Q7A6</accession>
<dbReference type="RefSeq" id="WP_367780741.1">
    <property type="nucleotide sequence ID" value="NZ_JBFMIA010000028.1"/>
</dbReference>
<dbReference type="InterPro" id="IPR006626">
    <property type="entry name" value="PbH1"/>
</dbReference>
<evidence type="ECO:0000256" key="1">
    <source>
        <dbReference type="ARBA" id="ARBA00004906"/>
    </source>
</evidence>
<sequence>MKTSKDKGSVPALLLTFVGILFIGIIIVAGILIFNEKTLVVPDEFPTISAAVTDAKPGDIILVKTKEDGTPYEENVVIDEDNIKLIGIGKEKPVLEGDFILSTGRGIDLTDRSGVLVQNFIIQKFNEEGFFLSNSDNVIIKENIVKENGGGVLVGGGIVLGNSNKNMMKGNTVQDNENDGIFLNGSGSNMMKGNIVNGNGNGDGEHGIELISSNDNIMKGNIVNDNNSNGIDLSNSESNMMKGNTVNGNFLNGINLSNSASNMMKGNTVNNSEADGIQLFQSSRNIIKGNTVNDNGVDGISLNAASNENDVFFNRAFGNGLDIRDLDANNFKGNKCDTSNQPNICN</sequence>
<dbReference type="Gene3D" id="2.160.20.10">
    <property type="entry name" value="Single-stranded right-handed beta-helix, Pectin lyase-like"/>
    <property type="match status" value="2"/>
</dbReference>
<evidence type="ECO:0000259" key="5">
    <source>
        <dbReference type="Pfam" id="PF13229"/>
    </source>
</evidence>
<dbReference type="SMART" id="SM00710">
    <property type="entry name" value="PbH1"/>
    <property type="match status" value="8"/>
</dbReference>
<evidence type="ECO:0000313" key="7">
    <source>
        <dbReference type="Proteomes" id="UP001556040"/>
    </source>
</evidence>
<feature type="domain" description="Right handed beta helix" evidence="5">
    <location>
        <begin position="106"/>
        <end position="262"/>
    </location>
</feature>
<organism evidence="6 7">
    <name type="scientific">Jeotgalibacillus marinus</name>
    <dbReference type="NCBI Taxonomy" id="86667"/>
    <lineage>
        <taxon>Bacteria</taxon>
        <taxon>Bacillati</taxon>
        <taxon>Bacillota</taxon>
        <taxon>Bacilli</taxon>
        <taxon>Bacillales</taxon>
        <taxon>Caryophanaceae</taxon>
        <taxon>Jeotgalibacillus</taxon>
    </lineage>
</organism>
<keyword evidence="4" id="KW-1133">Transmembrane helix</keyword>
<name>A0ABV3Q7A6_9BACL</name>
<comment type="caution">
    <text evidence="6">The sequence shown here is derived from an EMBL/GenBank/DDBJ whole genome shotgun (WGS) entry which is preliminary data.</text>
</comment>
<gene>
    <name evidence="6" type="ORF">AB1471_15860</name>
</gene>
<dbReference type="PANTHER" id="PTHR22990">
    <property type="entry name" value="F-BOX ONLY PROTEIN"/>
    <property type="match status" value="1"/>
</dbReference>
<dbReference type="InterPro" id="IPR011050">
    <property type="entry name" value="Pectin_lyase_fold/virulence"/>
</dbReference>
<dbReference type="Pfam" id="PF13229">
    <property type="entry name" value="Beta_helix"/>
    <property type="match status" value="1"/>
</dbReference>
<proteinExistence type="predicted"/>
<keyword evidence="2" id="KW-0677">Repeat</keyword>
<dbReference type="Proteomes" id="UP001556040">
    <property type="component" value="Unassembled WGS sequence"/>
</dbReference>
<dbReference type="InterPro" id="IPR051550">
    <property type="entry name" value="SCF-Subunits/Alg-Epimerases"/>
</dbReference>
<dbReference type="SUPFAM" id="SSF51126">
    <property type="entry name" value="Pectin lyase-like"/>
    <property type="match status" value="1"/>
</dbReference>
<dbReference type="NCBIfam" id="TIGR03804">
    <property type="entry name" value="para_beta_helix"/>
    <property type="match status" value="5"/>
</dbReference>
<keyword evidence="7" id="KW-1185">Reference proteome</keyword>
<dbReference type="InterPro" id="IPR022441">
    <property type="entry name" value="Para_beta_helix_rpt-2"/>
</dbReference>
<dbReference type="PANTHER" id="PTHR22990:SF15">
    <property type="entry name" value="F-BOX ONLY PROTEIN 10"/>
    <property type="match status" value="1"/>
</dbReference>
<dbReference type="EMBL" id="JBFMIA010000028">
    <property type="protein sequence ID" value="MEW9503253.1"/>
    <property type="molecule type" value="Genomic_DNA"/>
</dbReference>
<keyword evidence="4" id="KW-0812">Transmembrane</keyword>
<reference evidence="6 7" key="1">
    <citation type="journal article" date="1979" name="Int. J. Syst. Evol. Microbiol.">
        <title>Bacillus globisporus subsp. marinus subsp. nov.</title>
        <authorList>
            <person name="Liu H."/>
        </authorList>
    </citation>
    <scope>NUCLEOTIDE SEQUENCE [LARGE SCALE GENOMIC DNA]</scope>
    <source>
        <strain evidence="6 7">DSM 1297</strain>
    </source>
</reference>
<keyword evidence="3" id="KW-0833">Ubl conjugation pathway</keyword>
<evidence type="ECO:0000256" key="4">
    <source>
        <dbReference type="SAM" id="Phobius"/>
    </source>
</evidence>
<evidence type="ECO:0000313" key="6">
    <source>
        <dbReference type="EMBL" id="MEW9503253.1"/>
    </source>
</evidence>